<name>A0A8K1CJ88_PYTOL</name>
<proteinExistence type="predicted"/>
<keyword evidence="1" id="KW-0175">Coiled coil</keyword>
<organism evidence="3 4">
    <name type="scientific">Pythium oligandrum</name>
    <name type="common">Mycoparasitic fungus</name>
    <dbReference type="NCBI Taxonomy" id="41045"/>
    <lineage>
        <taxon>Eukaryota</taxon>
        <taxon>Sar</taxon>
        <taxon>Stramenopiles</taxon>
        <taxon>Oomycota</taxon>
        <taxon>Peronosporomycetes</taxon>
        <taxon>Pythiales</taxon>
        <taxon>Pythiaceae</taxon>
        <taxon>Pythium</taxon>
    </lineage>
</organism>
<dbReference type="EMBL" id="SPLM01000042">
    <property type="protein sequence ID" value="TMW63933.1"/>
    <property type="molecule type" value="Genomic_DNA"/>
</dbReference>
<reference evidence="3" key="1">
    <citation type="submission" date="2019-03" db="EMBL/GenBank/DDBJ databases">
        <title>Long read genome sequence of the mycoparasitic Pythium oligandrum ATCC 38472 isolated from sugarbeet rhizosphere.</title>
        <authorList>
            <person name="Gaulin E."/>
        </authorList>
    </citation>
    <scope>NUCLEOTIDE SEQUENCE</scope>
    <source>
        <strain evidence="3">ATCC 38472_TT</strain>
    </source>
</reference>
<dbReference type="Proteomes" id="UP000794436">
    <property type="component" value="Unassembled WGS sequence"/>
</dbReference>
<evidence type="ECO:0000313" key="3">
    <source>
        <dbReference type="EMBL" id="TMW63933.1"/>
    </source>
</evidence>
<feature type="coiled-coil region" evidence="1">
    <location>
        <begin position="66"/>
        <end position="114"/>
    </location>
</feature>
<evidence type="ECO:0000313" key="4">
    <source>
        <dbReference type="Proteomes" id="UP000794436"/>
    </source>
</evidence>
<dbReference type="AlphaFoldDB" id="A0A8K1CJ88"/>
<protein>
    <submittedName>
        <fullName evidence="3">Uncharacterized protein</fullName>
    </submittedName>
</protein>
<comment type="caution">
    <text evidence="3">The sequence shown here is derived from an EMBL/GenBank/DDBJ whole genome shotgun (WGS) entry which is preliminary data.</text>
</comment>
<evidence type="ECO:0000256" key="1">
    <source>
        <dbReference type="SAM" id="Coils"/>
    </source>
</evidence>
<feature type="chain" id="PRO_5035469546" evidence="2">
    <location>
        <begin position="20"/>
        <end position="132"/>
    </location>
</feature>
<feature type="signal peptide" evidence="2">
    <location>
        <begin position="1"/>
        <end position="19"/>
    </location>
</feature>
<accession>A0A8K1CJ88</accession>
<gene>
    <name evidence="3" type="ORF">Poli38472_014638</name>
</gene>
<sequence length="132" mass="14533">MQVLRLVLASAVVLYVASALDNSTTTPIAPRTLGLLRPVAFLAELIVGVTTTLFNAALTRWVGTSEEEEEERLKQEEEALHRAIEEAGGRHKLSKLLEEKAERDESQRQQIEAARRCAAGEFDCEDVSSGPE</sequence>
<keyword evidence="2" id="KW-0732">Signal</keyword>
<evidence type="ECO:0000256" key="2">
    <source>
        <dbReference type="SAM" id="SignalP"/>
    </source>
</evidence>
<keyword evidence="4" id="KW-1185">Reference proteome</keyword>